<dbReference type="InterPro" id="IPR015058">
    <property type="entry name" value="DUF1878"/>
</dbReference>
<accession>A0A9X3WI18</accession>
<dbReference type="EMBL" id="JAMQJZ010000004">
    <property type="protein sequence ID" value="MDC3420152.1"/>
    <property type="molecule type" value="Genomic_DNA"/>
</dbReference>
<dbReference type="Pfam" id="PF08963">
    <property type="entry name" value="DUF1878"/>
    <property type="match status" value="1"/>
</dbReference>
<protein>
    <submittedName>
        <fullName evidence="1">YhaI family protein</fullName>
    </submittedName>
</protein>
<reference evidence="1" key="1">
    <citation type="submission" date="2022-06" db="EMBL/GenBank/DDBJ databases">
        <title>Aquibacillus sp. a new bacterium isolated from soil saline samples.</title>
        <authorList>
            <person name="Galisteo C."/>
            <person name="De La Haba R."/>
            <person name="Sanchez-Porro C."/>
            <person name="Ventosa A."/>
        </authorList>
    </citation>
    <scope>NUCLEOTIDE SEQUENCE</scope>
    <source>
        <strain evidence="1">JCM 12387</strain>
    </source>
</reference>
<name>A0A9X3WI18_9BACI</name>
<dbReference type="Gene3D" id="1.10.3750.10">
    <property type="entry name" value="YhaI-like"/>
    <property type="match status" value="1"/>
</dbReference>
<dbReference type="SUPFAM" id="SSF109915">
    <property type="entry name" value="Hypothetical protein YhaI"/>
    <property type="match status" value="1"/>
</dbReference>
<sequence>MGKSAKYEDLQFKVDLLLHICDMKKYPFSKMVIVKELTEKEYKEVMVLIEDLDRSFKEQKEEGLLNFESLLIQFVGLLPEKLHVEKTLQALKEEGYAPSLMKILMEHHQQFTKNS</sequence>
<gene>
    <name evidence="1" type="ORF">NC661_07185</name>
</gene>
<dbReference type="Proteomes" id="UP001145072">
    <property type="component" value="Unassembled WGS sequence"/>
</dbReference>
<dbReference type="AlphaFoldDB" id="A0A9X3WI18"/>
<proteinExistence type="predicted"/>
<evidence type="ECO:0000313" key="2">
    <source>
        <dbReference type="Proteomes" id="UP001145072"/>
    </source>
</evidence>
<keyword evidence="2" id="KW-1185">Reference proteome</keyword>
<dbReference type="InterPro" id="IPR035945">
    <property type="entry name" value="YhaI-like_sf"/>
</dbReference>
<organism evidence="1 2">
    <name type="scientific">Aquibacillus koreensis</name>
    <dbReference type="NCBI Taxonomy" id="279446"/>
    <lineage>
        <taxon>Bacteria</taxon>
        <taxon>Bacillati</taxon>
        <taxon>Bacillota</taxon>
        <taxon>Bacilli</taxon>
        <taxon>Bacillales</taxon>
        <taxon>Bacillaceae</taxon>
        <taxon>Aquibacillus</taxon>
    </lineage>
</organism>
<comment type="caution">
    <text evidence="1">The sequence shown here is derived from an EMBL/GenBank/DDBJ whole genome shotgun (WGS) entry which is preliminary data.</text>
</comment>
<dbReference type="RefSeq" id="WP_259868355.1">
    <property type="nucleotide sequence ID" value="NZ_JAMQJZ010000004.1"/>
</dbReference>
<evidence type="ECO:0000313" key="1">
    <source>
        <dbReference type="EMBL" id="MDC3420152.1"/>
    </source>
</evidence>